<evidence type="ECO:0000313" key="2">
    <source>
        <dbReference type="Proteomes" id="UP000284379"/>
    </source>
</evidence>
<gene>
    <name evidence="1" type="ORF">DW888_06420</name>
</gene>
<dbReference type="Proteomes" id="UP000284379">
    <property type="component" value="Unassembled WGS sequence"/>
</dbReference>
<name>A0A413VUI5_9BACE</name>
<dbReference type="RefSeq" id="WP_122201108.1">
    <property type="nucleotide sequence ID" value="NZ_CABJFV010000003.1"/>
</dbReference>
<evidence type="ECO:0000313" key="1">
    <source>
        <dbReference type="EMBL" id="RHB37171.1"/>
    </source>
</evidence>
<organism evidence="1 2">
    <name type="scientific">Bacteroides nordii</name>
    <dbReference type="NCBI Taxonomy" id="291645"/>
    <lineage>
        <taxon>Bacteria</taxon>
        <taxon>Pseudomonadati</taxon>
        <taxon>Bacteroidota</taxon>
        <taxon>Bacteroidia</taxon>
        <taxon>Bacteroidales</taxon>
        <taxon>Bacteroidaceae</taxon>
        <taxon>Bacteroides</taxon>
    </lineage>
</organism>
<dbReference type="AlphaFoldDB" id="A0A413VUI5"/>
<comment type="caution">
    <text evidence="1">The sequence shown here is derived from an EMBL/GenBank/DDBJ whole genome shotgun (WGS) entry which is preliminary data.</text>
</comment>
<reference evidence="1 2" key="1">
    <citation type="submission" date="2018-08" db="EMBL/GenBank/DDBJ databases">
        <title>A genome reference for cultivated species of the human gut microbiota.</title>
        <authorList>
            <person name="Zou Y."/>
            <person name="Xue W."/>
            <person name="Luo G."/>
        </authorList>
    </citation>
    <scope>NUCLEOTIDE SEQUENCE [LARGE SCALE GENOMIC DNA]</scope>
    <source>
        <strain evidence="1 2">AM40-30BH</strain>
    </source>
</reference>
<protein>
    <submittedName>
        <fullName evidence="1">Uncharacterized protein</fullName>
    </submittedName>
</protein>
<dbReference type="EMBL" id="QSGO01000003">
    <property type="protein sequence ID" value="RHB37171.1"/>
    <property type="molecule type" value="Genomic_DNA"/>
</dbReference>
<sequence length="216" mass="24729">MSIVVNGKTELCDTSKDIMSRKNVNNISGILLLILMACNYNNLSIKEDQKIEIENAFMLVSEKDTTLVTGYGYLFFNCRVVNHGIDTIVLGKIPFDKDQMNQDRNSVTCYLINGDSLPLFSENVSFSAENTTIYPNDSLIFTLSLDSFVGTNSRSKFDSISNLITHIVWNTKTDHFKFKKAESYAVKHIIHNEYAEGWGIKADIPQEYYRKYLRQY</sequence>
<proteinExistence type="predicted"/>
<accession>A0A413VUI5</accession>